<dbReference type="InterPro" id="IPR045358">
    <property type="entry name" value="Ty3_capsid"/>
</dbReference>
<accession>A0A7J6W0S7</accession>
<evidence type="ECO:0000313" key="3">
    <source>
        <dbReference type="Proteomes" id="UP000554482"/>
    </source>
</evidence>
<keyword evidence="3" id="KW-1185">Reference proteome</keyword>
<dbReference type="Proteomes" id="UP000554482">
    <property type="component" value="Unassembled WGS sequence"/>
</dbReference>
<sequence>MKNLEVRFGDMEAKHVKLQGDVDEIKVSMKELTDRFDIIAKGVETLLGLKELESNKGEIAGTSTSMKSSSLANVGSVAGHGILGPPPNASVLNGEGMAARYFLFNPIAKSQMVLFASLHLEGRAETWFHSTYDEYDKIQWLDFIEAIRSRFSTEAQEIIIGDFNKLEQISTVADYQNRFEELKALVLLKNKHLKEEYFVDSFISGLKDEIKHQVQMFHPKEMHVAISVARL</sequence>
<gene>
    <name evidence="2" type="ORF">FRX31_020067</name>
</gene>
<dbReference type="AlphaFoldDB" id="A0A7J6W0S7"/>
<dbReference type="OrthoDB" id="1749531at2759"/>
<evidence type="ECO:0000313" key="2">
    <source>
        <dbReference type="EMBL" id="KAF5190358.1"/>
    </source>
</evidence>
<feature type="domain" description="Ty3 transposon capsid-like protein" evidence="1">
    <location>
        <begin position="110"/>
        <end position="229"/>
    </location>
</feature>
<dbReference type="EMBL" id="JABWDY010024307">
    <property type="protein sequence ID" value="KAF5190358.1"/>
    <property type="molecule type" value="Genomic_DNA"/>
</dbReference>
<organism evidence="2 3">
    <name type="scientific">Thalictrum thalictroides</name>
    <name type="common">Rue-anemone</name>
    <name type="synonym">Anemone thalictroides</name>
    <dbReference type="NCBI Taxonomy" id="46969"/>
    <lineage>
        <taxon>Eukaryota</taxon>
        <taxon>Viridiplantae</taxon>
        <taxon>Streptophyta</taxon>
        <taxon>Embryophyta</taxon>
        <taxon>Tracheophyta</taxon>
        <taxon>Spermatophyta</taxon>
        <taxon>Magnoliopsida</taxon>
        <taxon>Ranunculales</taxon>
        <taxon>Ranunculaceae</taxon>
        <taxon>Thalictroideae</taxon>
        <taxon>Thalictrum</taxon>
    </lineage>
</organism>
<protein>
    <recommendedName>
        <fullName evidence="1">Ty3 transposon capsid-like protein domain-containing protein</fullName>
    </recommendedName>
</protein>
<dbReference type="Pfam" id="PF19259">
    <property type="entry name" value="Ty3_capsid"/>
    <property type="match status" value="1"/>
</dbReference>
<comment type="caution">
    <text evidence="2">The sequence shown here is derived from an EMBL/GenBank/DDBJ whole genome shotgun (WGS) entry which is preliminary data.</text>
</comment>
<reference evidence="2 3" key="1">
    <citation type="submission" date="2020-06" db="EMBL/GenBank/DDBJ databases">
        <title>Transcriptomic and genomic resources for Thalictrum thalictroides and T. hernandezii: Facilitating candidate gene discovery in an emerging model plant lineage.</title>
        <authorList>
            <person name="Arias T."/>
            <person name="Riano-Pachon D.M."/>
            <person name="Di Stilio V.S."/>
        </authorList>
    </citation>
    <scope>NUCLEOTIDE SEQUENCE [LARGE SCALE GENOMIC DNA]</scope>
    <source>
        <strain evidence="3">cv. WT478/WT964</strain>
        <tissue evidence="2">Leaves</tissue>
    </source>
</reference>
<evidence type="ECO:0000259" key="1">
    <source>
        <dbReference type="Pfam" id="PF19259"/>
    </source>
</evidence>
<name>A0A7J6W0S7_THATH</name>
<proteinExistence type="predicted"/>